<dbReference type="InterPro" id="IPR050406">
    <property type="entry name" value="FGGY_Carb_Kinase"/>
</dbReference>
<dbReference type="SUPFAM" id="SSF53067">
    <property type="entry name" value="Actin-like ATPase domain"/>
    <property type="match status" value="2"/>
</dbReference>
<feature type="region of interest" description="Disordered" evidence="5">
    <location>
        <begin position="437"/>
        <end position="466"/>
    </location>
</feature>
<name>A0A7D8AI92_9MICO</name>
<evidence type="ECO:0000259" key="7">
    <source>
        <dbReference type="Pfam" id="PF02782"/>
    </source>
</evidence>
<organism evidence="8 9">
    <name type="scientific">Microbacterium esteraromaticum</name>
    <dbReference type="NCBI Taxonomy" id="57043"/>
    <lineage>
        <taxon>Bacteria</taxon>
        <taxon>Bacillati</taxon>
        <taxon>Actinomycetota</taxon>
        <taxon>Actinomycetes</taxon>
        <taxon>Micrococcales</taxon>
        <taxon>Microbacteriaceae</taxon>
        <taxon>Microbacterium</taxon>
    </lineage>
</organism>
<protein>
    <recommendedName>
        <fullName evidence="10">Carbohydrate kinase</fullName>
    </recommendedName>
</protein>
<dbReference type="InterPro" id="IPR018485">
    <property type="entry name" value="FGGY_C"/>
</dbReference>
<dbReference type="PANTHER" id="PTHR43095:SF5">
    <property type="entry name" value="XYLULOSE KINASE"/>
    <property type="match status" value="1"/>
</dbReference>
<gene>
    <name evidence="8" type="ORF">FVO59_03445</name>
</gene>
<evidence type="ECO:0008006" key="10">
    <source>
        <dbReference type="Google" id="ProtNLM"/>
    </source>
</evidence>
<keyword evidence="3" id="KW-0808">Transferase</keyword>
<dbReference type="PANTHER" id="PTHR43095">
    <property type="entry name" value="SUGAR KINASE"/>
    <property type="match status" value="1"/>
</dbReference>
<evidence type="ECO:0000256" key="4">
    <source>
        <dbReference type="ARBA" id="ARBA00022777"/>
    </source>
</evidence>
<dbReference type="InterPro" id="IPR043129">
    <property type="entry name" value="ATPase_NBD"/>
</dbReference>
<dbReference type="Gene3D" id="3.30.420.40">
    <property type="match status" value="2"/>
</dbReference>
<reference evidence="8 9" key="1">
    <citation type="journal article" date="2020" name="Front. Microbiol.">
        <title>Design of Bacterial Strain-Specific qPCR Assays Using NGS Data and Publicly Available Resources and Its Application to Track Biocontrol Strains.</title>
        <authorList>
            <person name="Hernandez I."/>
            <person name="Sant C."/>
            <person name="Martinez R."/>
            <person name="Fernandez C."/>
        </authorList>
    </citation>
    <scope>NUCLEOTIDE SEQUENCE [LARGE SCALE GENOMIC DNA]</scope>
    <source>
        <strain evidence="8 9">B24</strain>
    </source>
</reference>
<dbReference type="Proteomes" id="UP000515708">
    <property type="component" value="Chromosome"/>
</dbReference>
<dbReference type="Pfam" id="PF02782">
    <property type="entry name" value="FGGY_C"/>
    <property type="match status" value="1"/>
</dbReference>
<dbReference type="AlphaFoldDB" id="A0A7D8AI92"/>
<dbReference type="EMBL" id="CP043732">
    <property type="protein sequence ID" value="QMU96366.1"/>
    <property type="molecule type" value="Genomic_DNA"/>
</dbReference>
<dbReference type="GO" id="GO:0042732">
    <property type="term" value="P:D-xylose metabolic process"/>
    <property type="evidence" value="ECO:0007669"/>
    <property type="project" value="UniProtKB-KW"/>
</dbReference>
<dbReference type="RefSeq" id="WP_182254674.1">
    <property type="nucleotide sequence ID" value="NZ_CP043732.1"/>
</dbReference>
<dbReference type="InterPro" id="IPR018484">
    <property type="entry name" value="FGGY_N"/>
</dbReference>
<comment type="similarity">
    <text evidence="1">Belongs to the FGGY kinase family.</text>
</comment>
<evidence type="ECO:0000256" key="3">
    <source>
        <dbReference type="ARBA" id="ARBA00022679"/>
    </source>
</evidence>
<keyword evidence="2" id="KW-0859">Xylose metabolism</keyword>
<keyword evidence="4" id="KW-0418">Kinase</keyword>
<feature type="domain" description="Carbohydrate kinase FGGY N-terminal" evidence="6">
    <location>
        <begin position="3"/>
        <end position="233"/>
    </location>
</feature>
<keyword evidence="2" id="KW-0119">Carbohydrate metabolism</keyword>
<sequence length="466" mass="48858">MSVIGLDIGTTRIKALLHDAQRPDLPVAAAPTPVIGSPDGDLRDAEEVVRVARECIARLVASLSAAERSRVDGIGIASLSEEVVLTDGSGRSVAPMPTWYATVMREESERAGLNPSFSWSKLRWARDHLPPGAAGAVSGVTSLAGYVAARLAADATPSVEYSHASRTGFFLADERRWDAQAFETSGWSAALLPELGPSGSVLGAVAAECRSAWGIPATAVVAVCGHDHLCAAFAAGVRRPGQIFLSSGTSEAHLLLVDDIAGVEMPEHVQLGRFVDDRSFYLHAHLPSGHLHAHLAQLAGGAERLAELEQQALDEPIGANGLVCTPLVGADPGYSVRGLSAHAGAASFVRAAQEGMALAAWDLDDTLAAHAGETASLVIATGAATANPLWRRIRASAGIAPLEVVEEPELTALGAALVFRAVVLAEDPQPVRRVSIAREPDETEPYRRLRSGRTDTVRGAPQEADR</sequence>
<evidence type="ECO:0000313" key="8">
    <source>
        <dbReference type="EMBL" id="QMU96366.1"/>
    </source>
</evidence>
<dbReference type="InterPro" id="IPR000577">
    <property type="entry name" value="Carb_kinase_FGGY"/>
</dbReference>
<dbReference type="PIRSF" id="PIRSF000538">
    <property type="entry name" value="GlpK"/>
    <property type="match status" value="1"/>
</dbReference>
<proteinExistence type="inferred from homology"/>
<evidence type="ECO:0000313" key="9">
    <source>
        <dbReference type="Proteomes" id="UP000515708"/>
    </source>
</evidence>
<feature type="domain" description="Carbohydrate kinase FGGY C-terminal" evidence="7">
    <location>
        <begin position="334"/>
        <end position="418"/>
    </location>
</feature>
<dbReference type="CDD" id="cd07773">
    <property type="entry name" value="ASKHA_NBD_FGGY_FK"/>
    <property type="match status" value="1"/>
</dbReference>
<accession>A0A7D8AI92</accession>
<dbReference type="GO" id="GO:0016301">
    <property type="term" value="F:kinase activity"/>
    <property type="evidence" value="ECO:0007669"/>
    <property type="project" value="UniProtKB-KW"/>
</dbReference>
<evidence type="ECO:0000256" key="1">
    <source>
        <dbReference type="ARBA" id="ARBA00009156"/>
    </source>
</evidence>
<feature type="compositionally biased region" description="Basic and acidic residues" evidence="5">
    <location>
        <begin position="437"/>
        <end position="456"/>
    </location>
</feature>
<evidence type="ECO:0000259" key="6">
    <source>
        <dbReference type="Pfam" id="PF00370"/>
    </source>
</evidence>
<dbReference type="Pfam" id="PF00370">
    <property type="entry name" value="FGGY_N"/>
    <property type="match status" value="1"/>
</dbReference>
<evidence type="ECO:0000256" key="2">
    <source>
        <dbReference type="ARBA" id="ARBA00022629"/>
    </source>
</evidence>
<evidence type="ECO:0000256" key="5">
    <source>
        <dbReference type="SAM" id="MobiDB-lite"/>
    </source>
</evidence>